<dbReference type="OMA" id="IHAIFMI"/>
<dbReference type="EMBL" id="CH964101">
    <property type="protein sequence ID" value="EDW79492.1"/>
    <property type="molecule type" value="Genomic_DNA"/>
</dbReference>
<organism evidence="3">
    <name type="scientific">Drosophila willistoni</name>
    <name type="common">Fruit fly</name>
    <dbReference type="NCBI Taxonomy" id="7260"/>
    <lineage>
        <taxon>Eukaryota</taxon>
        <taxon>Metazoa</taxon>
        <taxon>Ecdysozoa</taxon>
        <taxon>Arthropoda</taxon>
        <taxon>Hexapoda</taxon>
        <taxon>Insecta</taxon>
        <taxon>Pterygota</taxon>
        <taxon>Neoptera</taxon>
        <taxon>Endopterygota</taxon>
        <taxon>Diptera</taxon>
        <taxon>Brachycera</taxon>
        <taxon>Muscomorpha</taxon>
        <taxon>Ephydroidea</taxon>
        <taxon>Drosophilidae</taxon>
        <taxon>Drosophila</taxon>
        <taxon>Sophophora</taxon>
    </lineage>
</organism>
<dbReference type="PhylomeDB" id="B4N553"/>
<keyword evidence="3" id="KW-1185">Reference proteome</keyword>
<feature type="transmembrane region" description="Helical" evidence="1">
    <location>
        <begin position="31"/>
        <end position="59"/>
    </location>
</feature>
<dbReference type="GO" id="GO:0007110">
    <property type="term" value="P:meiosis I cytokinesis"/>
    <property type="evidence" value="ECO:0007669"/>
    <property type="project" value="EnsemblMetazoa"/>
</dbReference>
<name>B4N553_DROWI</name>
<dbReference type="Proteomes" id="UP000007798">
    <property type="component" value="Unassembled WGS sequence"/>
</dbReference>
<accession>B4N553</accession>
<proteinExistence type="predicted"/>
<evidence type="ECO:0000256" key="1">
    <source>
        <dbReference type="SAM" id="Phobius"/>
    </source>
</evidence>
<dbReference type="GO" id="GO:0000916">
    <property type="term" value="P:actomyosin contractile ring contraction"/>
    <property type="evidence" value="ECO:0007669"/>
    <property type="project" value="EnsemblMetazoa"/>
</dbReference>
<dbReference type="HOGENOM" id="CLU_195502_0_0_1"/>
<keyword evidence="1" id="KW-0812">Transmembrane</keyword>
<dbReference type="InParanoid" id="B4N553"/>
<reference evidence="2 3" key="1">
    <citation type="journal article" date="2007" name="Nature">
        <title>Evolution of genes and genomes on the Drosophila phylogeny.</title>
        <authorList>
            <consortium name="Drosophila 12 Genomes Consortium"/>
            <person name="Clark A.G."/>
            <person name="Eisen M.B."/>
            <person name="Smith D.R."/>
            <person name="Bergman C.M."/>
            <person name="Oliver B."/>
            <person name="Markow T.A."/>
            <person name="Kaufman T.C."/>
            <person name="Kellis M."/>
            <person name="Gelbart W."/>
            <person name="Iyer V.N."/>
            <person name="Pollard D.A."/>
            <person name="Sackton T.B."/>
            <person name="Larracuente A.M."/>
            <person name="Singh N.D."/>
            <person name="Abad J.P."/>
            <person name="Abt D.N."/>
            <person name="Adryan B."/>
            <person name="Aguade M."/>
            <person name="Akashi H."/>
            <person name="Anderson W.W."/>
            <person name="Aquadro C.F."/>
            <person name="Ardell D.H."/>
            <person name="Arguello R."/>
            <person name="Artieri C.G."/>
            <person name="Barbash D.A."/>
            <person name="Barker D."/>
            <person name="Barsanti P."/>
            <person name="Batterham P."/>
            <person name="Batzoglou S."/>
            <person name="Begun D."/>
            <person name="Bhutkar A."/>
            <person name="Blanco E."/>
            <person name="Bosak S.A."/>
            <person name="Bradley R.K."/>
            <person name="Brand A.D."/>
            <person name="Brent M.R."/>
            <person name="Brooks A.N."/>
            <person name="Brown R.H."/>
            <person name="Butlin R.K."/>
            <person name="Caggese C."/>
            <person name="Calvi B.R."/>
            <person name="Bernardo de Carvalho A."/>
            <person name="Caspi A."/>
            <person name="Castrezana S."/>
            <person name="Celniker S.E."/>
            <person name="Chang J.L."/>
            <person name="Chapple C."/>
            <person name="Chatterji S."/>
            <person name="Chinwalla A."/>
            <person name="Civetta A."/>
            <person name="Clifton S.W."/>
            <person name="Comeron J.M."/>
            <person name="Costello J.C."/>
            <person name="Coyne J.A."/>
            <person name="Daub J."/>
            <person name="David R.G."/>
            <person name="Delcher A.L."/>
            <person name="Delehaunty K."/>
            <person name="Do C.B."/>
            <person name="Ebling H."/>
            <person name="Edwards K."/>
            <person name="Eickbush T."/>
            <person name="Evans J.D."/>
            <person name="Filipski A."/>
            <person name="Findeiss S."/>
            <person name="Freyhult E."/>
            <person name="Fulton L."/>
            <person name="Fulton R."/>
            <person name="Garcia A.C."/>
            <person name="Gardiner A."/>
            <person name="Garfield D.A."/>
            <person name="Garvin B.E."/>
            <person name="Gibson G."/>
            <person name="Gilbert D."/>
            <person name="Gnerre S."/>
            <person name="Godfrey J."/>
            <person name="Good R."/>
            <person name="Gotea V."/>
            <person name="Gravely B."/>
            <person name="Greenberg A.J."/>
            <person name="Griffiths-Jones S."/>
            <person name="Gross S."/>
            <person name="Guigo R."/>
            <person name="Gustafson E.A."/>
            <person name="Haerty W."/>
            <person name="Hahn M.W."/>
            <person name="Halligan D.L."/>
            <person name="Halpern A.L."/>
            <person name="Halter G.M."/>
            <person name="Han M.V."/>
            <person name="Heger A."/>
            <person name="Hillier L."/>
            <person name="Hinrichs A.S."/>
            <person name="Holmes I."/>
            <person name="Hoskins R.A."/>
            <person name="Hubisz M.J."/>
            <person name="Hultmark D."/>
            <person name="Huntley M.A."/>
            <person name="Jaffe D.B."/>
            <person name="Jagadeeshan S."/>
            <person name="Jeck W.R."/>
            <person name="Johnson J."/>
            <person name="Jones C.D."/>
            <person name="Jordan W.C."/>
            <person name="Karpen G.H."/>
            <person name="Kataoka E."/>
            <person name="Keightley P.D."/>
            <person name="Kheradpour P."/>
            <person name="Kirkness E.F."/>
            <person name="Koerich L.B."/>
            <person name="Kristiansen K."/>
            <person name="Kudrna D."/>
            <person name="Kulathinal R.J."/>
            <person name="Kumar S."/>
            <person name="Kwok R."/>
            <person name="Lander E."/>
            <person name="Langley C.H."/>
            <person name="Lapoint R."/>
            <person name="Lazzaro B.P."/>
            <person name="Lee S.J."/>
            <person name="Levesque L."/>
            <person name="Li R."/>
            <person name="Lin C.F."/>
            <person name="Lin M.F."/>
            <person name="Lindblad-Toh K."/>
            <person name="Llopart A."/>
            <person name="Long M."/>
            <person name="Low L."/>
            <person name="Lozovsky E."/>
            <person name="Lu J."/>
            <person name="Luo M."/>
            <person name="Machado C.A."/>
            <person name="Makalowski W."/>
            <person name="Marzo M."/>
            <person name="Matsuda M."/>
            <person name="Matzkin L."/>
            <person name="McAllister B."/>
            <person name="McBride C.S."/>
            <person name="McKernan B."/>
            <person name="McKernan K."/>
            <person name="Mendez-Lago M."/>
            <person name="Minx P."/>
            <person name="Mollenhauer M.U."/>
            <person name="Montooth K."/>
            <person name="Mount S.M."/>
            <person name="Mu X."/>
            <person name="Myers E."/>
            <person name="Negre B."/>
            <person name="Newfeld S."/>
            <person name="Nielsen R."/>
            <person name="Noor M.A."/>
            <person name="O'Grady P."/>
            <person name="Pachter L."/>
            <person name="Papaceit M."/>
            <person name="Parisi M.J."/>
            <person name="Parisi M."/>
            <person name="Parts L."/>
            <person name="Pedersen J.S."/>
            <person name="Pesole G."/>
            <person name="Phillippy A.M."/>
            <person name="Ponting C.P."/>
            <person name="Pop M."/>
            <person name="Porcelli D."/>
            <person name="Powell J.R."/>
            <person name="Prohaska S."/>
            <person name="Pruitt K."/>
            <person name="Puig M."/>
            <person name="Quesneville H."/>
            <person name="Ram K.R."/>
            <person name="Rand D."/>
            <person name="Rasmussen M.D."/>
            <person name="Reed L.K."/>
            <person name="Reenan R."/>
            <person name="Reily A."/>
            <person name="Remington K.A."/>
            <person name="Rieger T.T."/>
            <person name="Ritchie M.G."/>
            <person name="Robin C."/>
            <person name="Rogers Y.H."/>
            <person name="Rohde C."/>
            <person name="Rozas J."/>
            <person name="Rubenfield M.J."/>
            <person name="Ruiz A."/>
            <person name="Russo S."/>
            <person name="Salzberg S.L."/>
            <person name="Sanchez-Gracia A."/>
            <person name="Saranga D.J."/>
            <person name="Sato H."/>
            <person name="Schaeffer S.W."/>
            <person name="Schatz M.C."/>
            <person name="Schlenke T."/>
            <person name="Schwartz R."/>
            <person name="Segarra C."/>
            <person name="Singh R.S."/>
            <person name="Sirot L."/>
            <person name="Sirota M."/>
            <person name="Sisneros N.B."/>
            <person name="Smith C.D."/>
            <person name="Smith T.F."/>
            <person name="Spieth J."/>
            <person name="Stage D.E."/>
            <person name="Stark A."/>
            <person name="Stephan W."/>
            <person name="Strausberg R.L."/>
            <person name="Strempel S."/>
            <person name="Sturgill D."/>
            <person name="Sutton G."/>
            <person name="Sutton G.G."/>
            <person name="Tao W."/>
            <person name="Teichmann S."/>
            <person name="Tobari Y.N."/>
            <person name="Tomimura Y."/>
            <person name="Tsolas J.M."/>
            <person name="Valente V.L."/>
            <person name="Venter E."/>
            <person name="Venter J.C."/>
            <person name="Vicario S."/>
            <person name="Vieira F.G."/>
            <person name="Vilella A.J."/>
            <person name="Villasante A."/>
            <person name="Walenz B."/>
            <person name="Wang J."/>
            <person name="Wasserman M."/>
            <person name="Watts T."/>
            <person name="Wilson D."/>
            <person name="Wilson R.K."/>
            <person name="Wing R.A."/>
            <person name="Wolfner M.F."/>
            <person name="Wong A."/>
            <person name="Wong G.K."/>
            <person name="Wu C.I."/>
            <person name="Wu G."/>
            <person name="Yamamoto D."/>
            <person name="Yang H.P."/>
            <person name="Yang S.P."/>
            <person name="Yorke J.A."/>
            <person name="Yoshida K."/>
            <person name="Zdobnov E."/>
            <person name="Zhang P."/>
            <person name="Zhang Y."/>
            <person name="Zimin A.V."/>
            <person name="Baldwin J."/>
            <person name="Abdouelleil A."/>
            <person name="Abdulkadir J."/>
            <person name="Abebe A."/>
            <person name="Abera B."/>
            <person name="Abreu J."/>
            <person name="Acer S.C."/>
            <person name="Aftuck L."/>
            <person name="Alexander A."/>
            <person name="An P."/>
            <person name="Anderson E."/>
            <person name="Anderson S."/>
            <person name="Arachi H."/>
            <person name="Azer M."/>
            <person name="Bachantsang P."/>
            <person name="Barry A."/>
            <person name="Bayul T."/>
            <person name="Berlin A."/>
            <person name="Bessette D."/>
            <person name="Bloom T."/>
            <person name="Blye J."/>
            <person name="Boguslavskiy L."/>
            <person name="Bonnet C."/>
            <person name="Boukhgalter B."/>
            <person name="Bourzgui I."/>
            <person name="Brown A."/>
            <person name="Cahill P."/>
            <person name="Channer S."/>
            <person name="Cheshatsang Y."/>
            <person name="Chuda L."/>
            <person name="Citroen M."/>
            <person name="Collymore A."/>
            <person name="Cooke P."/>
            <person name="Costello M."/>
            <person name="D'Aco K."/>
            <person name="Daza R."/>
            <person name="De Haan G."/>
            <person name="DeGray S."/>
            <person name="DeMaso C."/>
            <person name="Dhargay N."/>
            <person name="Dooley K."/>
            <person name="Dooley E."/>
            <person name="Doricent M."/>
            <person name="Dorje P."/>
            <person name="Dorjee K."/>
            <person name="Dupes A."/>
            <person name="Elong R."/>
            <person name="Falk J."/>
            <person name="Farina A."/>
            <person name="Faro S."/>
            <person name="Ferguson D."/>
            <person name="Fisher S."/>
            <person name="Foley C.D."/>
            <person name="Franke A."/>
            <person name="Friedrich D."/>
            <person name="Gadbois L."/>
            <person name="Gearin G."/>
            <person name="Gearin C.R."/>
            <person name="Giannoukos G."/>
            <person name="Goode T."/>
            <person name="Graham J."/>
            <person name="Grandbois E."/>
            <person name="Grewal S."/>
            <person name="Gyaltsen K."/>
            <person name="Hafez N."/>
            <person name="Hagos B."/>
            <person name="Hall J."/>
            <person name="Henson C."/>
            <person name="Hollinger A."/>
            <person name="Honan T."/>
            <person name="Huard M.D."/>
            <person name="Hughes L."/>
            <person name="Hurhula B."/>
            <person name="Husby M.E."/>
            <person name="Kamat A."/>
            <person name="Kanga B."/>
            <person name="Kashin S."/>
            <person name="Khazanovich D."/>
            <person name="Kisner P."/>
            <person name="Lance K."/>
            <person name="Lara M."/>
            <person name="Lee W."/>
            <person name="Lennon N."/>
            <person name="Letendre F."/>
            <person name="LeVine R."/>
            <person name="Lipovsky A."/>
            <person name="Liu X."/>
            <person name="Liu J."/>
            <person name="Liu S."/>
            <person name="Lokyitsang T."/>
            <person name="Lokyitsang Y."/>
            <person name="Lubonja R."/>
            <person name="Lui A."/>
            <person name="MacDonald P."/>
            <person name="Magnisalis V."/>
            <person name="Maru K."/>
            <person name="Matthews C."/>
            <person name="McCusker W."/>
            <person name="McDonough S."/>
            <person name="Mehta T."/>
            <person name="Meldrim J."/>
            <person name="Meneus L."/>
            <person name="Mihai O."/>
            <person name="Mihalev A."/>
            <person name="Mihova T."/>
            <person name="Mittelman R."/>
            <person name="Mlenga V."/>
            <person name="Montmayeur A."/>
            <person name="Mulrain L."/>
            <person name="Navidi A."/>
            <person name="Naylor J."/>
            <person name="Negash T."/>
            <person name="Nguyen T."/>
            <person name="Nguyen N."/>
            <person name="Nicol R."/>
            <person name="Norbu C."/>
            <person name="Norbu N."/>
            <person name="Novod N."/>
            <person name="O'Neill B."/>
            <person name="Osman S."/>
            <person name="Markiewicz E."/>
            <person name="Oyono O.L."/>
            <person name="Patti C."/>
            <person name="Phunkhang P."/>
            <person name="Pierre F."/>
            <person name="Priest M."/>
            <person name="Raghuraman S."/>
            <person name="Rege F."/>
            <person name="Reyes R."/>
            <person name="Rise C."/>
            <person name="Rogov P."/>
            <person name="Ross K."/>
            <person name="Ryan E."/>
            <person name="Settipalli S."/>
            <person name="Shea T."/>
            <person name="Sherpa N."/>
            <person name="Shi L."/>
            <person name="Shih D."/>
            <person name="Sparrow T."/>
            <person name="Spaulding J."/>
            <person name="Stalker J."/>
            <person name="Stange-Thomann N."/>
            <person name="Stavropoulos S."/>
            <person name="Stone C."/>
            <person name="Strader C."/>
            <person name="Tesfaye S."/>
            <person name="Thomson T."/>
            <person name="Thoulutsang Y."/>
            <person name="Thoulutsang D."/>
            <person name="Topham K."/>
            <person name="Topping I."/>
            <person name="Tsamla T."/>
            <person name="Vassiliev H."/>
            <person name="Vo A."/>
            <person name="Wangchuk T."/>
            <person name="Wangdi T."/>
            <person name="Weiand M."/>
            <person name="Wilkinson J."/>
            <person name="Wilson A."/>
            <person name="Yadav S."/>
            <person name="Young G."/>
            <person name="Yu Q."/>
            <person name="Zembek L."/>
            <person name="Zhong D."/>
            <person name="Zimmer A."/>
            <person name="Zwirko Z."/>
            <person name="Jaffe D.B."/>
            <person name="Alvarez P."/>
            <person name="Brockman W."/>
            <person name="Butler J."/>
            <person name="Chin C."/>
            <person name="Gnerre S."/>
            <person name="Grabherr M."/>
            <person name="Kleber M."/>
            <person name="Mauceli E."/>
            <person name="MacCallum I."/>
        </authorList>
    </citation>
    <scope>NUCLEOTIDE SEQUENCE [LARGE SCALE GENOMIC DNA]</scope>
    <source>
        <strain evidence="3">Tucson 14030-0811.24</strain>
    </source>
</reference>
<dbReference type="OrthoDB" id="202672at2759"/>
<dbReference type="GO" id="GO:0007111">
    <property type="term" value="P:meiosis II cytokinesis"/>
    <property type="evidence" value="ECO:0007669"/>
    <property type="project" value="EnsemblMetazoa"/>
</dbReference>
<dbReference type="FunCoup" id="B4N553">
    <property type="interactions" value="12"/>
</dbReference>
<keyword evidence="1" id="KW-0472">Membrane</keyword>
<sequence>MLDNLIEFANYWWFRYLMVTELYMVEKWERVTIHVIFMVLFCVFGYFNYSVLLSFAGLFGPKSGIADILPTAAAAAQVAGQGVKVI</sequence>
<dbReference type="GO" id="GO:0000212">
    <property type="term" value="P:meiotic spindle organization"/>
    <property type="evidence" value="ECO:0007669"/>
    <property type="project" value="EnsemblMetazoa"/>
</dbReference>
<dbReference type="AlphaFoldDB" id="B4N553"/>
<gene>
    <name evidence="2" type="primary">Dwil\GK20383</name>
    <name evidence="2" type="ORF">Dwil_GK20383</name>
</gene>
<dbReference type="GO" id="GO:0016020">
    <property type="term" value="C:membrane"/>
    <property type="evidence" value="ECO:0007669"/>
    <property type="project" value="GOC"/>
</dbReference>
<dbReference type="GO" id="GO:0030148">
    <property type="term" value="P:sphingolipid biosynthetic process"/>
    <property type="evidence" value="ECO:0007669"/>
    <property type="project" value="EnsemblMetazoa"/>
</dbReference>
<protein>
    <submittedName>
        <fullName evidence="2">GK20383</fullName>
    </submittedName>
</protein>
<evidence type="ECO:0000313" key="2">
    <source>
        <dbReference type="EMBL" id="EDW79492.1"/>
    </source>
</evidence>
<dbReference type="KEGG" id="dwi:6645822"/>
<dbReference type="eggNOG" id="ENOG502SZA4">
    <property type="taxonomic scope" value="Eukaryota"/>
</dbReference>
<keyword evidence="1" id="KW-1133">Transmembrane helix</keyword>
<evidence type="ECO:0000313" key="3">
    <source>
        <dbReference type="Proteomes" id="UP000007798"/>
    </source>
</evidence>